<protein>
    <submittedName>
        <fullName evidence="2">Uncharacterized protein</fullName>
    </submittedName>
</protein>
<feature type="chain" id="PRO_5047176451" evidence="1">
    <location>
        <begin position="19"/>
        <end position="211"/>
    </location>
</feature>
<dbReference type="RefSeq" id="WP_269414318.1">
    <property type="nucleotide sequence ID" value="NZ_JAPWGL010000001.1"/>
</dbReference>
<evidence type="ECO:0000256" key="1">
    <source>
        <dbReference type="SAM" id="SignalP"/>
    </source>
</evidence>
<organism evidence="2 3">
    <name type="scientific">Pedobacter rhodius</name>
    <dbReference type="NCBI Taxonomy" id="3004098"/>
    <lineage>
        <taxon>Bacteria</taxon>
        <taxon>Pseudomonadati</taxon>
        <taxon>Bacteroidota</taxon>
        <taxon>Sphingobacteriia</taxon>
        <taxon>Sphingobacteriales</taxon>
        <taxon>Sphingobacteriaceae</taxon>
        <taxon>Pedobacter</taxon>
    </lineage>
</organism>
<evidence type="ECO:0000313" key="3">
    <source>
        <dbReference type="Proteomes" id="UP001144341"/>
    </source>
</evidence>
<sequence length="211" mass="22880">MKNFLFITLLFLYSVSSAQSVAVHGMLAKRKSSTTVAPIQTVNINMDTESRGAIPNWNTWIYNSSDGLNLLNSAGTTTGFNLLKIQGGSWTAENEGSPAGDSEFPGAVLAYMMNGNNLTIELRLQGLDASKRYELIFAAYQNYNGPEDNTNITINGITKATGLSNANTIYKTNFSVSNPTSGIINITFTPYDTTGNGWTCINAMILKEYAN</sequence>
<comment type="caution">
    <text evidence="2">The sequence shown here is derived from an EMBL/GenBank/DDBJ whole genome shotgun (WGS) entry which is preliminary data.</text>
</comment>
<evidence type="ECO:0000313" key="2">
    <source>
        <dbReference type="EMBL" id="MCZ4222517.1"/>
    </source>
</evidence>
<accession>A0ABT4KUB5</accession>
<gene>
    <name evidence="2" type="ORF">O0931_04335</name>
</gene>
<proteinExistence type="predicted"/>
<dbReference type="Proteomes" id="UP001144341">
    <property type="component" value="Unassembled WGS sequence"/>
</dbReference>
<name>A0ABT4KUB5_9SPHI</name>
<feature type="signal peptide" evidence="1">
    <location>
        <begin position="1"/>
        <end position="18"/>
    </location>
</feature>
<reference evidence="2" key="1">
    <citation type="submission" date="2022-12" db="EMBL/GenBank/DDBJ databases">
        <title>Genome sequence of SJ11.</title>
        <authorList>
            <person name="Woo H."/>
        </authorList>
    </citation>
    <scope>NUCLEOTIDE SEQUENCE</scope>
    <source>
        <strain evidence="2">SJ11</strain>
    </source>
</reference>
<keyword evidence="1" id="KW-0732">Signal</keyword>
<dbReference type="EMBL" id="JAPWGL010000001">
    <property type="protein sequence ID" value="MCZ4222517.1"/>
    <property type="molecule type" value="Genomic_DNA"/>
</dbReference>
<keyword evidence="3" id="KW-1185">Reference proteome</keyword>